<organism evidence="3 4">
    <name type="scientific">Melghirimyces thermohalophilus</name>
    <dbReference type="NCBI Taxonomy" id="1236220"/>
    <lineage>
        <taxon>Bacteria</taxon>
        <taxon>Bacillati</taxon>
        <taxon>Bacillota</taxon>
        <taxon>Bacilli</taxon>
        <taxon>Bacillales</taxon>
        <taxon>Thermoactinomycetaceae</taxon>
        <taxon>Melghirimyces</taxon>
    </lineage>
</organism>
<dbReference type="Pfam" id="PF13601">
    <property type="entry name" value="HTH_34"/>
    <property type="match status" value="1"/>
</dbReference>
<proteinExistence type="predicted"/>
<dbReference type="GO" id="GO:0003677">
    <property type="term" value="F:DNA binding"/>
    <property type="evidence" value="ECO:0007669"/>
    <property type="project" value="UniProtKB-KW"/>
</dbReference>
<feature type="domain" description="Winged helix DNA-binding" evidence="2">
    <location>
        <begin position="19"/>
        <end position="97"/>
    </location>
</feature>
<dbReference type="AlphaFoldDB" id="A0A1G6J996"/>
<dbReference type="OrthoDB" id="9800369at2"/>
<dbReference type="PANTHER" id="PTHR37318:SF1">
    <property type="entry name" value="BSL7504 PROTEIN"/>
    <property type="match status" value="1"/>
</dbReference>
<dbReference type="Proteomes" id="UP000199387">
    <property type="component" value="Unassembled WGS sequence"/>
</dbReference>
<dbReference type="EMBL" id="FMZA01000003">
    <property type="protein sequence ID" value="SDC14496.1"/>
    <property type="molecule type" value="Genomic_DNA"/>
</dbReference>
<accession>A0A1G6J996</accession>
<dbReference type="InterPro" id="IPR036390">
    <property type="entry name" value="WH_DNA-bd_sf"/>
</dbReference>
<dbReference type="STRING" id="1236220.SAMN04488112_103210"/>
<evidence type="ECO:0000256" key="1">
    <source>
        <dbReference type="ARBA" id="ARBA00023125"/>
    </source>
</evidence>
<reference evidence="3 4" key="1">
    <citation type="submission" date="2016-10" db="EMBL/GenBank/DDBJ databases">
        <authorList>
            <person name="de Groot N.N."/>
        </authorList>
    </citation>
    <scope>NUCLEOTIDE SEQUENCE [LARGE SCALE GENOMIC DNA]</scope>
    <source>
        <strain evidence="3 4">DSM 45514</strain>
    </source>
</reference>
<evidence type="ECO:0000313" key="4">
    <source>
        <dbReference type="Proteomes" id="UP000199387"/>
    </source>
</evidence>
<keyword evidence="4" id="KW-1185">Reference proteome</keyword>
<dbReference type="PANTHER" id="PTHR37318">
    <property type="entry name" value="BSL7504 PROTEIN"/>
    <property type="match status" value="1"/>
</dbReference>
<name>A0A1G6J996_9BACL</name>
<protein>
    <submittedName>
        <fullName evidence="3">DNA-binding transcriptional regulator, ArsR family</fullName>
    </submittedName>
</protein>
<dbReference type="InterPro" id="IPR011991">
    <property type="entry name" value="ArsR-like_HTH"/>
</dbReference>
<sequence>MLPYKELARLDKLVHEPARLAILTALSACTLAEFLFLQELTGLTKGNLSSHLAKLEKAELIVIDKHFIRKKIPQTTVRITDEGRAAVDRHWKQLASIHRAIQRQGAHNENHIVSRTTLT</sequence>
<dbReference type="InterPro" id="IPR027395">
    <property type="entry name" value="WH_DNA-bd_dom"/>
</dbReference>
<gene>
    <name evidence="3" type="ORF">SAMN04488112_103210</name>
</gene>
<keyword evidence="1 3" id="KW-0238">DNA-binding</keyword>
<dbReference type="SUPFAM" id="SSF46785">
    <property type="entry name" value="Winged helix' DNA-binding domain"/>
    <property type="match status" value="1"/>
</dbReference>
<dbReference type="Gene3D" id="1.10.10.10">
    <property type="entry name" value="Winged helix-like DNA-binding domain superfamily/Winged helix DNA-binding domain"/>
    <property type="match status" value="1"/>
</dbReference>
<dbReference type="InterPro" id="IPR036388">
    <property type="entry name" value="WH-like_DNA-bd_sf"/>
</dbReference>
<evidence type="ECO:0000259" key="2">
    <source>
        <dbReference type="Pfam" id="PF13601"/>
    </source>
</evidence>
<evidence type="ECO:0000313" key="3">
    <source>
        <dbReference type="EMBL" id="SDC14496.1"/>
    </source>
</evidence>
<dbReference type="CDD" id="cd00090">
    <property type="entry name" value="HTH_ARSR"/>
    <property type="match status" value="1"/>
</dbReference>
<dbReference type="RefSeq" id="WP_091566693.1">
    <property type="nucleotide sequence ID" value="NZ_FMZA01000003.1"/>
</dbReference>